<dbReference type="AlphaFoldDB" id="A0A8H6CZT4"/>
<accession>A0A8H6CZT4</accession>
<keyword evidence="3" id="KW-1185">Reference proteome</keyword>
<feature type="compositionally biased region" description="Basic and acidic residues" evidence="1">
    <location>
        <begin position="584"/>
        <end position="596"/>
    </location>
</feature>
<gene>
    <name evidence="2" type="ORF">FMUND_15123</name>
</gene>
<proteinExistence type="predicted"/>
<feature type="compositionally biased region" description="Acidic residues" evidence="1">
    <location>
        <begin position="571"/>
        <end position="583"/>
    </location>
</feature>
<dbReference type="EMBL" id="JAAOAN010000918">
    <property type="protein sequence ID" value="KAF5698339.1"/>
    <property type="molecule type" value="Genomic_DNA"/>
</dbReference>
<feature type="region of interest" description="Disordered" evidence="1">
    <location>
        <begin position="568"/>
        <end position="616"/>
    </location>
</feature>
<dbReference type="OrthoDB" id="5082798at2759"/>
<evidence type="ECO:0000256" key="1">
    <source>
        <dbReference type="SAM" id="MobiDB-lite"/>
    </source>
</evidence>
<sequence>MSSDMRQRRPRSQAPSQRPEARILSQQNAIAEKTGTTVAELQGMFSTAKLRFWQDLKKLVDSHFERHGWAAIHEAIQAEVAQRQQGVYRSSSRTAAWMPIDVSNAKKRLDGGAGAALPLPTPLPPTKSGDRPEVHVVLCAIGDPKSQSLRGEHGVRSIDITPTDDFQGLLLDTLDTEFYEKLEEDAGVGLCFNTGAKLYEEAAINQQELPTGPDAVRVTVHGIVITLLWAQYTGRITVEFKSWEWLQQKVKEGTIGAYLGNFKQDAILFTHMRRPHLSEESVDHRFDVASLNDQVRRANLVFSNSISRYPSPEEDDADMCQLPDARILDAIASDETTPPEFSFRPRVCYSLSRECTMRDFRGMMIVRGSSSTGPGDTLTGSSDDPELTALPKCHTNYNHGTDNSGNVYFHQELRKSVTDWGEVSVFMVGDTIFSMAMSRGIWTDPDSHHSGFTADRCLTNWRKINRRAQNATREEARHKEAELRRFAIFQRQELLKRKPREFESLKVAVRLDIGISEVTKDGLFFVTNLARWPGADMLSAWQEGSQPYDSIFEAVGNKFALECGRLMEREGGEEDEEREEVEESDGHEGHQEHEEGNDPNESDFTDPPTDLLSESE</sequence>
<evidence type="ECO:0000313" key="2">
    <source>
        <dbReference type="EMBL" id="KAF5698339.1"/>
    </source>
</evidence>
<reference evidence="2 3" key="1">
    <citation type="submission" date="2020-05" db="EMBL/GenBank/DDBJ databases">
        <title>Identification and distribution of gene clusters putatively required for synthesis of sphingolipid metabolism inhibitors in phylogenetically diverse species of the filamentous fungus Fusarium.</title>
        <authorList>
            <person name="Kim H.-S."/>
            <person name="Busman M."/>
            <person name="Brown D.W."/>
            <person name="Divon H."/>
            <person name="Uhlig S."/>
            <person name="Proctor R.H."/>
        </authorList>
    </citation>
    <scope>NUCLEOTIDE SEQUENCE [LARGE SCALE GENOMIC DNA]</scope>
    <source>
        <strain evidence="2 3">NRRL 66235</strain>
    </source>
</reference>
<organism evidence="2 3">
    <name type="scientific">Fusarium mundagurra</name>
    <dbReference type="NCBI Taxonomy" id="1567541"/>
    <lineage>
        <taxon>Eukaryota</taxon>
        <taxon>Fungi</taxon>
        <taxon>Dikarya</taxon>
        <taxon>Ascomycota</taxon>
        <taxon>Pezizomycotina</taxon>
        <taxon>Sordariomycetes</taxon>
        <taxon>Hypocreomycetidae</taxon>
        <taxon>Hypocreales</taxon>
        <taxon>Nectriaceae</taxon>
        <taxon>Fusarium</taxon>
        <taxon>Fusarium fujikuroi species complex</taxon>
    </lineage>
</organism>
<comment type="caution">
    <text evidence="2">The sequence shown here is derived from an EMBL/GenBank/DDBJ whole genome shotgun (WGS) entry which is preliminary data.</text>
</comment>
<evidence type="ECO:0000313" key="3">
    <source>
        <dbReference type="Proteomes" id="UP000544331"/>
    </source>
</evidence>
<feature type="region of interest" description="Disordered" evidence="1">
    <location>
        <begin position="1"/>
        <end position="22"/>
    </location>
</feature>
<protein>
    <submittedName>
        <fullName evidence="2">Uncharacterized protein</fullName>
    </submittedName>
</protein>
<name>A0A8H6CZT4_9HYPO</name>
<dbReference type="Proteomes" id="UP000544331">
    <property type="component" value="Unassembled WGS sequence"/>
</dbReference>